<dbReference type="SUPFAM" id="SSF57829">
    <property type="entry name" value="Zn-binding ribosomal proteins"/>
    <property type="match status" value="1"/>
</dbReference>
<dbReference type="InterPro" id="IPR011332">
    <property type="entry name" value="Ribosomal_zn-bd"/>
</dbReference>
<organism evidence="6 7">
    <name type="scientific">Hymenobacter caeli</name>
    <dbReference type="NCBI Taxonomy" id="2735894"/>
    <lineage>
        <taxon>Bacteria</taxon>
        <taxon>Pseudomonadati</taxon>
        <taxon>Bacteroidota</taxon>
        <taxon>Cytophagia</taxon>
        <taxon>Cytophagales</taxon>
        <taxon>Hymenobacteraceae</taxon>
        <taxon>Hymenobacter</taxon>
    </lineage>
</organism>
<dbReference type="NCBIfam" id="NF001860">
    <property type="entry name" value="PRK00595.1"/>
    <property type="match status" value="1"/>
</dbReference>
<evidence type="ECO:0000256" key="4">
    <source>
        <dbReference type="ARBA" id="ARBA00035176"/>
    </source>
</evidence>
<evidence type="ECO:0000313" key="7">
    <source>
        <dbReference type="Proteomes" id="UP000779507"/>
    </source>
</evidence>
<dbReference type="InterPro" id="IPR001705">
    <property type="entry name" value="Ribosomal_bL33"/>
</dbReference>
<keyword evidence="7" id="KW-1185">Reference proteome</keyword>
<evidence type="ECO:0000256" key="1">
    <source>
        <dbReference type="ARBA" id="ARBA00007596"/>
    </source>
</evidence>
<comment type="caution">
    <text evidence="6">The sequence shown here is derived from an EMBL/GenBank/DDBJ whole genome shotgun (WGS) entry which is preliminary data.</text>
</comment>
<dbReference type="PANTHER" id="PTHR43168">
    <property type="entry name" value="50S RIBOSOMAL PROTEIN L33, CHLOROPLASTIC"/>
    <property type="match status" value="1"/>
</dbReference>
<accession>A0ABX2FQ95</accession>
<dbReference type="GO" id="GO:0005840">
    <property type="term" value="C:ribosome"/>
    <property type="evidence" value="ECO:0007669"/>
    <property type="project" value="UniProtKB-KW"/>
</dbReference>
<reference evidence="6 7" key="1">
    <citation type="submission" date="2020-05" db="EMBL/GenBank/DDBJ databases">
        <title>Genomic Encyclopedia of Type Strains, Phase IV (KMG-V): Genome sequencing to study the core and pangenomes of soil and plant-associated prokaryotes.</title>
        <authorList>
            <person name="Whitman W."/>
        </authorList>
    </citation>
    <scope>NUCLEOTIDE SEQUENCE [LARGE SCALE GENOMIC DNA]</scope>
    <source>
        <strain evidence="6 7">9A</strain>
    </source>
</reference>
<gene>
    <name evidence="5" type="primary">rpmG</name>
    <name evidence="6" type="ORF">HNP98_001410</name>
</gene>
<dbReference type="Proteomes" id="UP000779507">
    <property type="component" value="Unassembled WGS sequence"/>
</dbReference>
<dbReference type="NCBIfam" id="TIGR01023">
    <property type="entry name" value="rpmG_bact"/>
    <property type="match status" value="1"/>
</dbReference>
<dbReference type="NCBIfam" id="NF001764">
    <property type="entry name" value="PRK00504.1"/>
    <property type="match status" value="1"/>
</dbReference>
<dbReference type="InterPro" id="IPR038584">
    <property type="entry name" value="Ribosomal_bL33_sf"/>
</dbReference>
<evidence type="ECO:0000256" key="5">
    <source>
        <dbReference type="HAMAP-Rule" id="MF_00294"/>
    </source>
</evidence>
<sequence length="119" mass="13336">MHQPAGRVSALALAGPGAPVLRQPPGWQVYKKAKGAWFFAVSPKGRTFAILKPKTTPVEMAKKGNRVQVIMECTEHKNSGLPGTSRYITTKNRKNTPERIELKKFNPIMRKMTVHKEIK</sequence>
<evidence type="ECO:0000313" key="6">
    <source>
        <dbReference type="EMBL" id="NRT18589.1"/>
    </source>
</evidence>
<dbReference type="Gene3D" id="2.20.28.120">
    <property type="entry name" value="Ribosomal protein L33"/>
    <property type="match status" value="1"/>
</dbReference>
<evidence type="ECO:0000256" key="2">
    <source>
        <dbReference type="ARBA" id="ARBA00022980"/>
    </source>
</evidence>
<protein>
    <recommendedName>
        <fullName evidence="4 5">Large ribosomal subunit protein bL33</fullName>
    </recommendedName>
</protein>
<dbReference type="PANTHER" id="PTHR43168:SF2">
    <property type="entry name" value="LARGE RIBOSOMAL SUBUNIT PROTEIN BL33C"/>
    <property type="match status" value="1"/>
</dbReference>
<dbReference type="HAMAP" id="MF_00294">
    <property type="entry name" value="Ribosomal_bL33"/>
    <property type="match status" value="1"/>
</dbReference>
<proteinExistence type="inferred from homology"/>
<dbReference type="EMBL" id="JABSNP010000005">
    <property type="protein sequence ID" value="NRT18589.1"/>
    <property type="molecule type" value="Genomic_DNA"/>
</dbReference>
<name>A0ABX2FQ95_9BACT</name>
<dbReference type="Pfam" id="PF00471">
    <property type="entry name" value="Ribosomal_L33"/>
    <property type="match status" value="1"/>
</dbReference>
<keyword evidence="2 5" id="KW-0689">Ribosomal protein</keyword>
<evidence type="ECO:0000256" key="3">
    <source>
        <dbReference type="ARBA" id="ARBA00023274"/>
    </source>
</evidence>
<keyword evidence="3 5" id="KW-0687">Ribonucleoprotein</keyword>
<comment type="similarity">
    <text evidence="1 5">Belongs to the bacterial ribosomal protein bL33 family.</text>
</comment>